<dbReference type="RefSeq" id="XP_005778536.1">
    <property type="nucleotide sequence ID" value="XM_005778479.1"/>
</dbReference>
<evidence type="ECO:0008006" key="5">
    <source>
        <dbReference type="Google" id="ProtNLM"/>
    </source>
</evidence>
<dbReference type="EnsemblProtists" id="EOD26107">
    <property type="protein sequence ID" value="EOD26107"/>
    <property type="gene ID" value="EMIHUDRAFT_115240"/>
</dbReference>
<dbReference type="GO" id="GO:0008270">
    <property type="term" value="F:zinc ion binding"/>
    <property type="evidence" value="ECO:0007669"/>
    <property type="project" value="InterPro"/>
</dbReference>
<dbReference type="Gene3D" id="3.40.1050.10">
    <property type="entry name" value="Carbonic anhydrase"/>
    <property type="match status" value="1"/>
</dbReference>
<dbReference type="SUPFAM" id="SSF53056">
    <property type="entry name" value="beta-carbonic anhydrase, cab"/>
    <property type="match status" value="1"/>
</dbReference>
<evidence type="ECO:0000313" key="3">
    <source>
        <dbReference type="EnsemblProtists" id="EOD26107"/>
    </source>
</evidence>
<reference evidence="3" key="2">
    <citation type="submission" date="2024-10" db="UniProtKB">
        <authorList>
            <consortium name="EnsemblProtists"/>
        </authorList>
    </citation>
    <scope>IDENTIFICATION</scope>
</reference>
<evidence type="ECO:0000313" key="4">
    <source>
        <dbReference type="Proteomes" id="UP000013827"/>
    </source>
</evidence>
<dbReference type="GO" id="GO:0004089">
    <property type="term" value="F:carbonate dehydratase activity"/>
    <property type="evidence" value="ECO:0007669"/>
    <property type="project" value="InterPro"/>
</dbReference>
<accession>A0A0D3JRH2</accession>
<keyword evidence="4" id="KW-1185">Reference proteome</keyword>
<dbReference type="GeneID" id="17271651"/>
<dbReference type="InterPro" id="IPR001765">
    <property type="entry name" value="Carbonic_anhydrase"/>
</dbReference>
<sequence>MRRSASSASLASGKNISPLYHNPKDHYDEMGDSRYTDPETGHKLTSRELPQGNRKYVKWLQAQDSLSVQQSQFGAIEQEMSMVTLKECGYLQQIEEERLGLAGGPLRPTRPKAPAVPAHALVISCSRSFAPMDHIFGADPRALLSVRVAGYTCSAADSVIGSVEWALSDRTPPVLIVVGNSRNDIVATAVQHVMGGRAPHVLNEQLEKQLSDSSLLNLVMPAVHDAMQRRPRGTYEEVLALACEMNVWRTVETLLANSKAINESAANGSLRGGGGVSERMTLTADTTLYLHYEESSPEFTMKCTVGGEALGAAAVLERFAHAYSKQTGSPLAPGGLHLRDSRGAAIACGALLPCGLSNGADLFVSVEGPPTADAAPQAAAPAPPAVTAAAPAAASSGPARVTAKEGSAIASSQARMGEHSYYYSVGKAGDPERPPVPQPQRTCVERVAAGAPEATISSFSFEDTDALVKLHIPLAGAGSLPAGAASSLSPPLPARSLSPLTPRCRHRRAGAIRCDVRHRSFDLRVTTAGRLLRLHVPLLHEEPPLLPHCRAGKLLLVLAKAEAKQWFELRKSKGVGDTEFLKLVPDSGETRTIIV</sequence>
<evidence type="ECO:0000256" key="1">
    <source>
        <dbReference type="ARBA" id="ARBA00006217"/>
    </source>
</evidence>
<dbReference type="InterPro" id="IPR036874">
    <property type="entry name" value="Carbonic_anhydrase_sf"/>
</dbReference>
<dbReference type="AlphaFoldDB" id="A0A0D3JRH2"/>
<name>A0A0D3JRH2_EMIH1</name>
<feature type="compositionally biased region" description="Low complexity" evidence="2">
    <location>
        <begin position="1"/>
        <end position="12"/>
    </location>
</feature>
<protein>
    <recommendedName>
        <fullName evidence="5">CS domain-containing protein</fullName>
    </recommendedName>
</protein>
<feature type="compositionally biased region" description="Basic and acidic residues" evidence="2">
    <location>
        <begin position="22"/>
        <end position="46"/>
    </location>
</feature>
<feature type="region of interest" description="Disordered" evidence="2">
    <location>
        <begin position="1"/>
        <end position="48"/>
    </location>
</feature>
<comment type="similarity">
    <text evidence="1">Belongs to the beta-class carbonic anhydrase family.</text>
</comment>
<organism evidence="3 4">
    <name type="scientific">Emiliania huxleyi (strain CCMP1516)</name>
    <dbReference type="NCBI Taxonomy" id="280463"/>
    <lineage>
        <taxon>Eukaryota</taxon>
        <taxon>Haptista</taxon>
        <taxon>Haptophyta</taxon>
        <taxon>Prymnesiophyceae</taxon>
        <taxon>Isochrysidales</taxon>
        <taxon>Noelaerhabdaceae</taxon>
        <taxon>Emiliania</taxon>
    </lineage>
</organism>
<dbReference type="Proteomes" id="UP000013827">
    <property type="component" value="Unassembled WGS sequence"/>
</dbReference>
<reference evidence="4" key="1">
    <citation type="journal article" date="2013" name="Nature">
        <title>Pan genome of the phytoplankton Emiliania underpins its global distribution.</title>
        <authorList>
            <person name="Read B.A."/>
            <person name="Kegel J."/>
            <person name="Klute M.J."/>
            <person name="Kuo A."/>
            <person name="Lefebvre S.C."/>
            <person name="Maumus F."/>
            <person name="Mayer C."/>
            <person name="Miller J."/>
            <person name="Monier A."/>
            <person name="Salamov A."/>
            <person name="Young J."/>
            <person name="Aguilar M."/>
            <person name="Claverie J.M."/>
            <person name="Frickenhaus S."/>
            <person name="Gonzalez K."/>
            <person name="Herman E.K."/>
            <person name="Lin Y.C."/>
            <person name="Napier J."/>
            <person name="Ogata H."/>
            <person name="Sarno A.F."/>
            <person name="Shmutz J."/>
            <person name="Schroeder D."/>
            <person name="de Vargas C."/>
            <person name="Verret F."/>
            <person name="von Dassow P."/>
            <person name="Valentin K."/>
            <person name="Van de Peer Y."/>
            <person name="Wheeler G."/>
            <person name="Dacks J.B."/>
            <person name="Delwiche C.F."/>
            <person name="Dyhrman S.T."/>
            <person name="Glockner G."/>
            <person name="John U."/>
            <person name="Richards T."/>
            <person name="Worden A.Z."/>
            <person name="Zhang X."/>
            <person name="Grigoriev I.V."/>
            <person name="Allen A.E."/>
            <person name="Bidle K."/>
            <person name="Borodovsky M."/>
            <person name="Bowler C."/>
            <person name="Brownlee C."/>
            <person name="Cock J.M."/>
            <person name="Elias M."/>
            <person name="Gladyshev V.N."/>
            <person name="Groth M."/>
            <person name="Guda C."/>
            <person name="Hadaegh A."/>
            <person name="Iglesias-Rodriguez M.D."/>
            <person name="Jenkins J."/>
            <person name="Jones B.M."/>
            <person name="Lawson T."/>
            <person name="Leese F."/>
            <person name="Lindquist E."/>
            <person name="Lobanov A."/>
            <person name="Lomsadze A."/>
            <person name="Malik S.B."/>
            <person name="Marsh M.E."/>
            <person name="Mackinder L."/>
            <person name="Mock T."/>
            <person name="Mueller-Roeber B."/>
            <person name="Pagarete A."/>
            <person name="Parker M."/>
            <person name="Probert I."/>
            <person name="Quesneville H."/>
            <person name="Raines C."/>
            <person name="Rensing S.A."/>
            <person name="Riano-Pachon D.M."/>
            <person name="Richier S."/>
            <person name="Rokitta S."/>
            <person name="Shiraiwa Y."/>
            <person name="Soanes D.M."/>
            <person name="van der Giezen M."/>
            <person name="Wahlund T.M."/>
            <person name="Williams B."/>
            <person name="Wilson W."/>
            <person name="Wolfe G."/>
            <person name="Wurch L.L."/>
        </authorList>
    </citation>
    <scope>NUCLEOTIDE SEQUENCE</scope>
</reference>
<dbReference type="HOGENOM" id="CLU_458884_0_0_1"/>
<dbReference type="PaxDb" id="2903-EOD26107"/>
<proteinExistence type="inferred from homology"/>
<evidence type="ECO:0000256" key="2">
    <source>
        <dbReference type="SAM" id="MobiDB-lite"/>
    </source>
</evidence>
<dbReference type="KEGG" id="ehx:EMIHUDRAFT_115240"/>
<dbReference type="Pfam" id="PF00484">
    <property type="entry name" value="Pro_CA"/>
    <property type="match status" value="1"/>
</dbReference>